<reference evidence="1" key="2">
    <citation type="submission" date="2022-06" db="UniProtKB">
        <authorList>
            <consortium name="EnsemblMetazoa"/>
        </authorList>
    </citation>
    <scope>IDENTIFICATION</scope>
    <source>
        <strain evidence="1">DF5081</strain>
    </source>
</reference>
<dbReference type="EnsemblMetazoa" id="CJA16829.1">
    <property type="protein sequence ID" value="CJA16829.1"/>
    <property type="gene ID" value="WBGene00136033"/>
</dbReference>
<sequence length="100" mass="11572">MSAPKLVRVAQTAVFNQFMTREAVSTASIRQFETNKTLEQPTHNIRIHDESTHLKFGFPKTEKIGNTVTNDDYLQMNAEKLVKEEKERQFQFLKLTSLSL</sequence>
<keyword evidence="2" id="KW-1185">Reference proteome</keyword>
<dbReference type="Proteomes" id="UP000005237">
    <property type="component" value="Unassembled WGS sequence"/>
</dbReference>
<protein>
    <submittedName>
        <fullName evidence="1">Uncharacterized protein</fullName>
    </submittedName>
</protein>
<evidence type="ECO:0000313" key="2">
    <source>
        <dbReference type="Proteomes" id="UP000005237"/>
    </source>
</evidence>
<dbReference type="OMA" id="QFMTREA"/>
<organism evidence="1 2">
    <name type="scientific">Caenorhabditis japonica</name>
    <dbReference type="NCBI Taxonomy" id="281687"/>
    <lineage>
        <taxon>Eukaryota</taxon>
        <taxon>Metazoa</taxon>
        <taxon>Ecdysozoa</taxon>
        <taxon>Nematoda</taxon>
        <taxon>Chromadorea</taxon>
        <taxon>Rhabditida</taxon>
        <taxon>Rhabditina</taxon>
        <taxon>Rhabditomorpha</taxon>
        <taxon>Rhabditoidea</taxon>
        <taxon>Rhabditidae</taxon>
        <taxon>Peloderinae</taxon>
        <taxon>Caenorhabditis</taxon>
    </lineage>
</organism>
<evidence type="ECO:0000313" key="1">
    <source>
        <dbReference type="EnsemblMetazoa" id="CJA16829.1"/>
    </source>
</evidence>
<dbReference type="AlphaFoldDB" id="A0A8R1HZV9"/>
<name>A0A8R1HZV9_CAEJA</name>
<accession>A0A8R1HZV9</accession>
<proteinExistence type="predicted"/>
<reference evidence="2" key="1">
    <citation type="submission" date="2010-08" db="EMBL/GenBank/DDBJ databases">
        <authorList>
            <consortium name="Caenorhabditis japonica Sequencing Consortium"/>
            <person name="Wilson R.K."/>
        </authorList>
    </citation>
    <scope>NUCLEOTIDE SEQUENCE [LARGE SCALE GENOMIC DNA]</scope>
    <source>
        <strain evidence="2">DF5081</strain>
    </source>
</reference>